<feature type="domain" description="C2H2-type" evidence="6">
    <location>
        <begin position="370"/>
        <end position="400"/>
    </location>
</feature>
<dbReference type="GeneID" id="37042561"/>
<dbReference type="OrthoDB" id="29523at2759"/>
<dbReference type="Proteomes" id="UP000245768">
    <property type="component" value="Unassembled WGS sequence"/>
</dbReference>
<keyword evidence="4" id="KW-0862">Zinc</keyword>
<evidence type="ECO:0000313" key="8">
    <source>
        <dbReference type="EMBL" id="PWN93837.1"/>
    </source>
</evidence>
<feature type="compositionally biased region" description="Basic and acidic residues" evidence="5">
    <location>
        <begin position="390"/>
        <end position="404"/>
    </location>
</feature>
<feature type="region of interest" description="Disordered" evidence="5">
    <location>
        <begin position="451"/>
        <end position="483"/>
    </location>
</feature>
<dbReference type="SMART" id="SM00443">
    <property type="entry name" value="G_patch"/>
    <property type="match status" value="1"/>
</dbReference>
<evidence type="ECO:0000256" key="1">
    <source>
        <dbReference type="ARBA" id="ARBA00004123"/>
    </source>
</evidence>
<feature type="region of interest" description="Disordered" evidence="5">
    <location>
        <begin position="390"/>
        <end position="434"/>
    </location>
</feature>
<dbReference type="GO" id="GO:0003723">
    <property type="term" value="F:RNA binding"/>
    <property type="evidence" value="ECO:0007669"/>
    <property type="project" value="UniProtKB-KW"/>
</dbReference>
<dbReference type="AlphaFoldDB" id="A0A316YWN7"/>
<dbReference type="EMBL" id="KZ819634">
    <property type="protein sequence ID" value="PWN93837.1"/>
    <property type="molecule type" value="Genomic_DNA"/>
</dbReference>
<evidence type="ECO:0000256" key="4">
    <source>
        <dbReference type="PROSITE-ProRule" id="PRU00042"/>
    </source>
</evidence>
<evidence type="ECO:0008006" key="10">
    <source>
        <dbReference type="Google" id="ProtNLM"/>
    </source>
</evidence>
<gene>
    <name evidence="8" type="ORF">FA10DRAFT_264429</name>
</gene>
<dbReference type="InParanoid" id="A0A316YWN7"/>
<evidence type="ECO:0000259" key="6">
    <source>
        <dbReference type="PROSITE" id="PS50157"/>
    </source>
</evidence>
<dbReference type="InterPro" id="IPR013087">
    <property type="entry name" value="Znf_C2H2_type"/>
</dbReference>
<feature type="region of interest" description="Disordered" evidence="5">
    <location>
        <begin position="310"/>
        <end position="355"/>
    </location>
</feature>
<evidence type="ECO:0000256" key="2">
    <source>
        <dbReference type="ARBA" id="ARBA00022884"/>
    </source>
</evidence>
<dbReference type="PROSITE" id="PS50157">
    <property type="entry name" value="ZINC_FINGER_C2H2_2"/>
    <property type="match status" value="1"/>
</dbReference>
<evidence type="ECO:0000313" key="9">
    <source>
        <dbReference type="Proteomes" id="UP000245768"/>
    </source>
</evidence>
<dbReference type="Pfam" id="PF01585">
    <property type="entry name" value="G-patch"/>
    <property type="match status" value="1"/>
</dbReference>
<feature type="compositionally biased region" description="Basic and acidic residues" evidence="5">
    <location>
        <begin position="527"/>
        <end position="560"/>
    </location>
</feature>
<dbReference type="GO" id="GO:0005634">
    <property type="term" value="C:nucleus"/>
    <property type="evidence" value="ECO:0007669"/>
    <property type="project" value="UniProtKB-SubCell"/>
</dbReference>
<evidence type="ECO:0000256" key="3">
    <source>
        <dbReference type="ARBA" id="ARBA00023242"/>
    </source>
</evidence>
<dbReference type="RefSeq" id="XP_025381035.1">
    <property type="nucleotide sequence ID" value="XM_025520645.1"/>
</dbReference>
<comment type="subcellular location">
    <subcellularLocation>
        <location evidence="1">Nucleus</location>
    </subcellularLocation>
</comment>
<keyword evidence="4" id="KW-0863">Zinc-finger</keyword>
<dbReference type="GO" id="GO:0000398">
    <property type="term" value="P:mRNA splicing, via spliceosome"/>
    <property type="evidence" value="ECO:0007669"/>
    <property type="project" value="TreeGrafter"/>
</dbReference>
<feature type="compositionally biased region" description="Basic and acidic residues" evidence="5">
    <location>
        <begin position="111"/>
        <end position="128"/>
    </location>
</feature>
<sequence>MAHPGRSYTAPTRQQGQGRAIEYGRSQPHLESSSATDSTSAEQPPHTGRPPHDSPYLGIGHPPSRGYAPSQRSDPYEHSFPQRWSSPSHEDKSRSSEYGFRHVLQKQPDVNARHRSQEDRWRGSHVDHGPYQSPRGDSDRQAKSTEQDPQTHHDYLETPRHPSAETHSDPQPRPPPPGRPPRPPPGLTAKISPPTQTKVSLPAENLPEGGASSLKLAPGPSGEEKGRPVQIKIHSAFGEDTDDENEEASSSTPKRSVASASARDKPSSTIEPDLGVGKDHRKMAALVSNKKFTSHISRWNTKSEEVQAIVEEKERRKAAKASSANAEPLGAGTQSNTIREEPAEGRRADDDEDDAEVPVDFDFLDTERRLACLLCQRQFKSKDILLRHAKESDLHKRNLEDAATRKQGKARKAGKTEAPTAMRRAGFAPVAEEYRDRASERRAIFGREEVAVPTKAATAKQEKEKQTAPQAEPVSAPLDESNKGGAMLAKMGWSTGMGLGKESSGQVNSVEAKIYRQGAGLGSSEGKNAEEEGRKRPREGKDAYVDEARERSRQRLLDDK</sequence>
<keyword evidence="2" id="KW-0694">RNA-binding</keyword>
<organism evidence="8 9">
    <name type="scientific">Acaromyces ingoldii</name>
    <dbReference type="NCBI Taxonomy" id="215250"/>
    <lineage>
        <taxon>Eukaryota</taxon>
        <taxon>Fungi</taxon>
        <taxon>Dikarya</taxon>
        <taxon>Basidiomycota</taxon>
        <taxon>Ustilaginomycotina</taxon>
        <taxon>Exobasidiomycetes</taxon>
        <taxon>Exobasidiales</taxon>
        <taxon>Cryptobasidiaceae</taxon>
        <taxon>Acaromyces</taxon>
    </lineage>
</organism>
<dbReference type="PANTHER" id="PTHR13948">
    <property type="entry name" value="RNA-BINDING PROTEIN"/>
    <property type="match status" value="1"/>
</dbReference>
<name>A0A316YWN7_9BASI</name>
<dbReference type="STRING" id="215250.A0A316YWN7"/>
<evidence type="ECO:0000256" key="5">
    <source>
        <dbReference type="SAM" id="MobiDB-lite"/>
    </source>
</evidence>
<feature type="region of interest" description="Disordered" evidence="5">
    <location>
        <begin position="1"/>
        <end position="282"/>
    </location>
</feature>
<feature type="domain" description="G-patch" evidence="7">
    <location>
        <begin position="480"/>
        <end position="526"/>
    </location>
</feature>
<dbReference type="GO" id="GO:0008270">
    <property type="term" value="F:zinc ion binding"/>
    <property type="evidence" value="ECO:0007669"/>
    <property type="project" value="UniProtKB-KW"/>
</dbReference>
<dbReference type="InterPro" id="IPR000467">
    <property type="entry name" value="G_patch_dom"/>
</dbReference>
<dbReference type="PANTHER" id="PTHR13948:SF3">
    <property type="entry name" value="FI21118P1"/>
    <property type="match status" value="1"/>
</dbReference>
<accession>A0A316YWN7</accession>
<keyword evidence="9" id="KW-1185">Reference proteome</keyword>
<dbReference type="PROSITE" id="PS50174">
    <property type="entry name" value="G_PATCH"/>
    <property type="match status" value="1"/>
</dbReference>
<protein>
    <recommendedName>
        <fullName evidence="10">G-patch domain-containing protein</fullName>
    </recommendedName>
</protein>
<feature type="compositionally biased region" description="Basic and acidic residues" evidence="5">
    <location>
        <begin position="338"/>
        <end position="349"/>
    </location>
</feature>
<keyword evidence="4" id="KW-0479">Metal-binding</keyword>
<proteinExistence type="predicted"/>
<keyword evidence="3" id="KW-0539">Nucleus</keyword>
<reference evidence="8" key="1">
    <citation type="journal article" date="2018" name="Mol. Biol. Evol.">
        <title>Broad Genomic Sampling Reveals a Smut Pathogenic Ancestry of the Fungal Clade Ustilaginomycotina.</title>
        <authorList>
            <person name="Kijpornyongpan T."/>
            <person name="Mondo S.J."/>
            <person name="Barry K."/>
            <person name="Sandor L."/>
            <person name="Lee J."/>
            <person name="Lipzen A."/>
            <person name="Pangilinan J."/>
            <person name="LaButti K."/>
            <person name="Hainaut M."/>
            <person name="Henrissat B."/>
            <person name="Grigoriev I.V."/>
            <person name="Spatafora J.W."/>
            <person name="Aime M.C."/>
        </authorList>
    </citation>
    <scope>NUCLEOTIDE SEQUENCE [LARGE SCALE GENOMIC DNA]</scope>
    <source>
        <strain evidence="8">MCA 4198</strain>
    </source>
</reference>
<feature type="compositionally biased region" description="Basic and acidic residues" evidence="5">
    <location>
        <begin position="136"/>
        <end position="170"/>
    </location>
</feature>
<feature type="compositionally biased region" description="Low complexity" evidence="5">
    <location>
        <begin position="31"/>
        <end position="42"/>
    </location>
</feature>
<feature type="compositionally biased region" description="Pro residues" evidence="5">
    <location>
        <begin position="171"/>
        <end position="186"/>
    </location>
</feature>
<feature type="region of interest" description="Disordered" evidence="5">
    <location>
        <begin position="516"/>
        <end position="560"/>
    </location>
</feature>
<evidence type="ECO:0000259" key="7">
    <source>
        <dbReference type="PROSITE" id="PS50174"/>
    </source>
</evidence>